<comment type="caution">
    <text evidence="1">The sequence shown here is derived from an EMBL/GenBank/DDBJ whole genome shotgun (WGS) entry which is preliminary data.</text>
</comment>
<evidence type="ECO:0000313" key="2">
    <source>
        <dbReference type="Proteomes" id="UP000076603"/>
    </source>
</evidence>
<dbReference type="EMBL" id="LWAE01000001">
    <property type="protein sequence ID" value="KZL93795.1"/>
    <property type="molecule type" value="Genomic_DNA"/>
</dbReference>
<dbReference type="PATRIC" id="fig|1121326.3.peg.804"/>
<reference evidence="1 2" key="1">
    <citation type="submission" date="2016-04" db="EMBL/GenBank/DDBJ databases">
        <title>Genome sequence of Clostridium magnum DSM 2767.</title>
        <authorList>
            <person name="Poehlein A."/>
            <person name="Uhlig R."/>
            <person name="Fischer R."/>
            <person name="Bahl H."/>
            <person name="Daniel R."/>
        </authorList>
    </citation>
    <scope>NUCLEOTIDE SEQUENCE [LARGE SCALE GENOMIC DNA]</scope>
    <source>
        <strain evidence="1 2">DSM 2767</strain>
    </source>
</reference>
<organism evidence="1 2">
    <name type="scientific">Clostridium magnum DSM 2767</name>
    <dbReference type="NCBI Taxonomy" id="1121326"/>
    <lineage>
        <taxon>Bacteria</taxon>
        <taxon>Bacillati</taxon>
        <taxon>Bacillota</taxon>
        <taxon>Clostridia</taxon>
        <taxon>Eubacteriales</taxon>
        <taxon>Clostridiaceae</taxon>
        <taxon>Clostridium</taxon>
    </lineage>
</organism>
<dbReference type="RefSeq" id="WP_066618240.1">
    <property type="nucleotide sequence ID" value="NZ_FQXL01000012.1"/>
</dbReference>
<accession>A0A162UDX0</accession>
<name>A0A162UDX0_9CLOT</name>
<dbReference type="AlphaFoldDB" id="A0A162UDX0"/>
<dbReference type="Proteomes" id="UP000076603">
    <property type="component" value="Unassembled WGS sequence"/>
</dbReference>
<gene>
    <name evidence="1" type="ORF">CLMAG_08460</name>
</gene>
<protein>
    <submittedName>
        <fullName evidence="1">Uncharacterized protein</fullName>
    </submittedName>
</protein>
<keyword evidence="2" id="KW-1185">Reference proteome</keyword>
<sequence length="66" mass="7590">MQIDLEPFLGNCSCGRTHAISVQGIYIEPKASRYLSELLELYKFPVFICDSNIKKVTEEILGEYFQ</sequence>
<dbReference type="STRING" id="1121326.CLMAG_08460"/>
<evidence type="ECO:0000313" key="1">
    <source>
        <dbReference type="EMBL" id="KZL93795.1"/>
    </source>
</evidence>
<proteinExistence type="predicted"/>